<dbReference type="Proteomes" id="UP001212152">
    <property type="component" value="Unassembled WGS sequence"/>
</dbReference>
<reference evidence="12" key="1">
    <citation type="submission" date="2020-05" db="EMBL/GenBank/DDBJ databases">
        <title>Phylogenomic resolution of chytrid fungi.</title>
        <authorList>
            <person name="Stajich J.E."/>
            <person name="Amses K."/>
            <person name="Simmons R."/>
            <person name="Seto K."/>
            <person name="Myers J."/>
            <person name="Bonds A."/>
            <person name="Quandt C.A."/>
            <person name="Barry K."/>
            <person name="Liu P."/>
            <person name="Grigoriev I."/>
            <person name="Longcore J.E."/>
            <person name="James T.Y."/>
        </authorList>
    </citation>
    <scope>NUCLEOTIDE SEQUENCE</scope>
    <source>
        <strain evidence="12">JEL0379</strain>
    </source>
</reference>
<evidence type="ECO:0000256" key="8">
    <source>
        <dbReference type="ARBA" id="ARBA00022989"/>
    </source>
</evidence>
<accession>A0AAD5TNJ0</accession>
<feature type="transmembrane region" description="Helical" evidence="10">
    <location>
        <begin position="239"/>
        <end position="259"/>
    </location>
</feature>
<organism evidence="12 13">
    <name type="scientific">Geranomyces variabilis</name>
    <dbReference type="NCBI Taxonomy" id="109894"/>
    <lineage>
        <taxon>Eukaryota</taxon>
        <taxon>Fungi</taxon>
        <taxon>Fungi incertae sedis</taxon>
        <taxon>Chytridiomycota</taxon>
        <taxon>Chytridiomycota incertae sedis</taxon>
        <taxon>Chytridiomycetes</taxon>
        <taxon>Spizellomycetales</taxon>
        <taxon>Powellomycetaceae</taxon>
        <taxon>Geranomyces</taxon>
    </lineage>
</organism>
<evidence type="ECO:0000256" key="10">
    <source>
        <dbReference type="RuleBase" id="RU362022"/>
    </source>
</evidence>
<evidence type="ECO:0000256" key="3">
    <source>
        <dbReference type="ARBA" id="ARBA00012151"/>
    </source>
</evidence>
<evidence type="ECO:0000256" key="11">
    <source>
        <dbReference type="SAM" id="MobiDB-lite"/>
    </source>
</evidence>
<evidence type="ECO:0000256" key="4">
    <source>
        <dbReference type="ARBA" id="ARBA00022603"/>
    </source>
</evidence>
<keyword evidence="13" id="KW-1185">Reference proteome</keyword>
<dbReference type="InterPro" id="IPR025770">
    <property type="entry name" value="PPMT_MeTrfase"/>
</dbReference>
<feature type="compositionally biased region" description="Pro residues" evidence="11">
    <location>
        <begin position="1"/>
        <end position="10"/>
    </location>
</feature>
<keyword evidence="8 10" id="KW-1133">Transmembrane helix</keyword>
<feature type="transmembrane region" description="Helical" evidence="10">
    <location>
        <begin position="333"/>
        <end position="355"/>
    </location>
</feature>
<dbReference type="Pfam" id="PF04140">
    <property type="entry name" value="ICMT"/>
    <property type="match status" value="1"/>
</dbReference>
<dbReference type="Gene3D" id="1.20.120.1630">
    <property type="match status" value="1"/>
</dbReference>
<dbReference type="PROSITE" id="PS51564">
    <property type="entry name" value="SAM_ICMT"/>
    <property type="match status" value="1"/>
</dbReference>
<feature type="transmembrane region" description="Helical" evidence="10">
    <location>
        <begin position="51"/>
        <end position="68"/>
    </location>
</feature>
<feature type="transmembrane region" description="Helical" evidence="10">
    <location>
        <begin position="304"/>
        <end position="321"/>
    </location>
</feature>
<evidence type="ECO:0000256" key="1">
    <source>
        <dbReference type="ARBA" id="ARBA00004141"/>
    </source>
</evidence>
<keyword evidence="7 10" id="KW-0812">Transmembrane</keyword>
<comment type="similarity">
    <text evidence="2 10">Belongs to the class VI-like SAM-binding methyltransferase superfamily. Isoprenylcysteine carboxyl methyltransferase family.</text>
</comment>
<name>A0AAD5TNJ0_9FUNG</name>
<evidence type="ECO:0000256" key="5">
    <source>
        <dbReference type="ARBA" id="ARBA00022679"/>
    </source>
</evidence>
<evidence type="ECO:0000256" key="2">
    <source>
        <dbReference type="ARBA" id="ARBA00009140"/>
    </source>
</evidence>
<keyword evidence="4 10" id="KW-0489">Methyltransferase</keyword>
<dbReference type="EC" id="2.1.1.100" evidence="3 10"/>
<feature type="transmembrane region" description="Helical" evidence="10">
    <location>
        <begin position="75"/>
        <end position="94"/>
    </location>
</feature>
<dbReference type="PANTHER" id="PTHR12714">
    <property type="entry name" value="PROTEIN-S ISOPRENYLCYSTEINE O-METHYLTRANSFERASE"/>
    <property type="match status" value="1"/>
</dbReference>
<evidence type="ECO:0000256" key="6">
    <source>
        <dbReference type="ARBA" id="ARBA00022691"/>
    </source>
</evidence>
<protein>
    <recommendedName>
        <fullName evidence="3 10">Protein-S-isoprenylcysteine O-methyltransferase</fullName>
        <ecNumber evidence="3 10">2.1.1.100</ecNumber>
    </recommendedName>
</protein>
<dbReference type="GO" id="GO:0005789">
    <property type="term" value="C:endoplasmic reticulum membrane"/>
    <property type="evidence" value="ECO:0007669"/>
    <property type="project" value="UniProtKB-SubCell"/>
</dbReference>
<evidence type="ECO:0000256" key="7">
    <source>
        <dbReference type="ARBA" id="ARBA00022692"/>
    </source>
</evidence>
<dbReference type="GO" id="GO:0032259">
    <property type="term" value="P:methylation"/>
    <property type="evidence" value="ECO:0007669"/>
    <property type="project" value="UniProtKB-KW"/>
</dbReference>
<comment type="subcellular location">
    <subcellularLocation>
        <location evidence="10">Endoplasmic reticulum membrane</location>
        <topology evidence="10">Multi-pass membrane protein</topology>
    </subcellularLocation>
    <subcellularLocation>
        <location evidence="1">Membrane</location>
        <topology evidence="1">Multi-pass membrane protein</topology>
    </subcellularLocation>
</comment>
<keyword evidence="5" id="KW-0808">Transferase</keyword>
<dbReference type="PANTHER" id="PTHR12714:SF9">
    <property type="entry name" value="PROTEIN-S-ISOPRENYLCYSTEINE O-METHYLTRANSFERASE"/>
    <property type="match status" value="1"/>
</dbReference>
<feature type="transmembrane region" description="Helical" evidence="10">
    <location>
        <begin position="388"/>
        <end position="416"/>
    </location>
</feature>
<feature type="transmembrane region" description="Helical" evidence="10">
    <location>
        <begin position="142"/>
        <end position="165"/>
    </location>
</feature>
<dbReference type="AlphaFoldDB" id="A0AAD5TNJ0"/>
<comment type="catalytic activity">
    <reaction evidence="10">
        <text>[protein]-C-terminal S-[(2E,6E)-farnesyl]-L-cysteine + S-adenosyl-L-methionine = [protein]-C-terminal S-[(2E,6E)-farnesyl]-L-cysteine methyl ester + S-adenosyl-L-homocysteine</text>
        <dbReference type="Rhea" id="RHEA:21672"/>
        <dbReference type="Rhea" id="RHEA-COMP:12125"/>
        <dbReference type="Rhea" id="RHEA-COMP:12126"/>
        <dbReference type="ChEBI" id="CHEBI:57856"/>
        <dbReference type="ChEBI" id="CHEBI:59789"/>
        <dbReference type="ChEBI" id="CHEBI:90510"/>
        <dbReference type="ChEBI" id="CHEBI:90511"/>
        <dbReference type="EC" id="2.1.1.100"/>
    </reaction>
</comment>
<evidence type="ECO:0000313" key="12">
    <source>
        <dbReference type="EMBL" id="KAJ3179880.1"/>
    </source>
</evidence>
<evidence type="ECO:0000256" key="9">
    <source>
        <dbReference type="ARBA" id="ARBA00023136"/>
    </source>
</evidence>
<dbReference type="EMBL" id="JADGJQ010000019">
    <property type="protein sequence ID" value="KAJ3179880.1"/>
    <property type="molecule type" value="Genomic_DNA"/>
</dbReference>
<keyword evidence="6 10" id="KW-0949">S-adenosyl-L-methionine</keyword>
<sequence length="450" mass="49064">MSPSASPPRRVPAVHLRTPPASPSRRSRPSAPLNNVFGFPLATAEHTPQNVAFYGFVVGVAGGAAMSLRWTDSANLASCAFVMLLSVGCGLEYVTRAVLRQEEGLKSFFFGGPTARENLLLLASPVEYALRSWLLPSFAPRLAVVSSVGVILAIAAQNVRTFSLVGLNAGPKDRRALRISRVALHIWRCALHLTLLNPVCFAMQILSPKASGPRLSLPEAGCGPFGLPIFDGAHTPQNIAAHAYLLGVTAGAGLAAGFCSTPFRGLGFFIGMLAVFHVLEYICTAMHRPDVKMSAFLLRNGKEYYLAMTAGAIEFLVWHSLWPAINVFRWWNWIALVVVIAAQCLRSAAMLTAGANFTHLVADEKEPSHTLVTNGIYSTFRHPAYTAFYYWAIGTQLMAGNPICTLAFAVALIRFFGDRIEYEEMRLLEFFGDQYAEYQKTTGVWIPSFG</sequence>
<dbReference type="InterPro" id="IPR007269">
    <property type="entry name" value="ICMT_MeTrfase"/>
</dbReference>
<keyword evidence="9 10" id="KW-0472">Membrane</keyword>
<feature type="transmembrane region" description="Helical" evidence="10">
    <location>
        <begin position="186"/>
        <end position="206"/>
    </location>
</feature>
<gene>
    <name evidence="12" type="ORF">HDU87_002448</name>
</gene>
<keyword evidence="10" id="KW-0256">Endoplasmic reticulum</keyword>
<proteinExistence type="inferred from homology"/>
<evidence type="ECO:0000313" key="13">
    <source>
        <dbReference type="Proteomes" id="UP001212152"/>
    </source>
</evidence>
<comment type="caution">
    <text evidence="12">The sequence shown here is derived from an EMBL/GenBank/DDBJ whole genome shotgun (WGS) entry which is preliminary data.</text>
</comment>
<feature type="region of interest" description="Disordered" evidence="11">
    <location>
        <begin position="1"/>
        <end position="29"/>
    </location>
</feature>
<dbReference type="GO" id="GO:0004671">
    <property type="term" value="F:protein C-terminal S-isoprenylcysteine carboxyl O-methyltransferase activity"/>
    <property type="evidence" value="ECO:0007669"/>
    <property type="project" value="UniProtKB-EC"/>
</dbReference>
<feature type="transmembrane region" description="Helical" evidence="10">
    <location>
        <begin position="266"/>
        <end position="284"/>
    </location>
</feature>